<reference evidence="13" key="1">
    <citation type="submission" date="2018-07" db="EMBL/GenBank/DDBJ databases">
        <authorList>
            <person name="Quirk P.G."/>
            <person name="Krulwich T.A."/>
        </authorList>
    </citation>
    <scope>NUCLEOTIDE SEQUENCE</scope>
</reference>
<dbReference type="InterPro" id="IPR051165">
    <property type="entry name" value="Multifunctional_ANK_Repeat"/>
</dbReference>
<dbReference type="Pfam" id="PF17809">
    <property type="entry name" value="UPA_2"/>
    <property type="match status" value="1"/>
</dbReference>
<feature type="repeat" description="ANK" evidence="9">
    <location>
        <begin position="340"/>
        <end position="372"/>
    </location>
</feature>
<proteinExistence type="predicted"/>
<dbReference type="Pfam" id="PF12796">
    <property type="entry name" value="Ank_2"/>
    <property type="match status" value="5"/>
</dbReference>
<dbReference type="GO" id="GO:0007165">
    <property type="term" value="P:signal transduction"/>
    <property type="evidence" value="ECO:0007669"/>
    <property type="project" value="InterPro"/>
</dbReference>
<feature type="compositionally biased region" description="Acidic residues" evidence="10">
    <location>
        <begin position="1757"/>
        <end position="1784"/>
    </location>
</feature>
<feature type="region of interest" description="Disordered" evidence="10">
    <location>
        <begin position="1745"/>
        <end position="1784"/>
    </location>
</feature>
<dbReference type="SMART" id="SM00218">
    <property type="entry name" value="ZU5"/>
    <property type="match status" value="1"/>
</dbReference>
<dbReference type="Pfam" id="PF13637">
    <property type="entry name" value="Ank_4"/>
    <property type="match status" value="1"/>
</dbReference>
<feature type="repeat" description="ANK" evidence="9">
    <location>
        <begin position="637"/>
        <end position="669"/>
    </location>
</feature>
<feature type="domain" description="ZU5" evidence="12">
    <location>
        <begin position="983"/>
        <end position="1140"/>
    </location>
</feature>
<keyword evidence="5" id="KW-0677">Repeat</keyword>
<dbReference type="Pfam" id="PF00531">
    <property type="entry name" value="Death"/>
    <property type="match status" value="1"/>
</dbReference>
<feature type="compositionally biased region" description="Low complexity" evidence="10">
    <location>
        <begin position="1"/>
        <end position="15"/>
    </location>
</feature>
<feature type="repeat" description="ANK" evidence="9">
    <location>
        <begin position="80"/>
        <end position="112"/>
    </location>
</feature>
<feature type="repeat" description="ANK" evidence="9">
    <location>
        <begin position="736"/>
        <end position="768"/>
    </location>
</feature>
<feature type="repeat" description="ANK" evidence="9">
    <location>
        <begin position="241"/>
        <end position="273"/>
    </location>
</feature>
<feature type="repeat" description="ANK" evidence="9">
    <location>
        <begin position="538"/>
        <end position="570"/>
    </location>
</feature>
<feature type="repeat" description="ANK" evidence="9">
    <location>
        <begin position="373"/>
        <end position="405"/>
    </location>
</feature>
<dbReference type="InterPro" id="IPR040745">
    <property type="entry name" value="Ankyrin_UPA"/>
</dbReference>
<evidence type="ECO:0000256" key="3">
    <source>
        <dbReference type="ARBA" id="ARBA00022490"/>
    </source>
</evidence>
<dbReference type="GO" id="GO:0005856">
    <property type="term" value="C:cytoskeleton"/>
    <property type="evidence" value="ECO:0007669"/>
    <property type="project" value="UniProtKB-SubCell"/>
</dbReference>
<feature type="repeat" description="ANK" evidence="9">
    <location>
        <begin position="769"/>
        <end position="801"/>
    </location>
</feature>
<sequence>MALEENQQQAQQQNASADPESNNANNIGNGTNLVQKPKNVEKQADTNTAFLRAARGGELGKLVEFLETGQILDINTSNANGLNALHLAAKDGHIEIVRELLNRGAKVDNATKKGNTALHISSLAGKLDVIQLLVQHGASVNVQSQNGFTPLYMAAQENHDECVKYLLAKGANPALATEDGFTPLAVAMQQGHDKVVAVLLESDAKGKVRLPALHIAAKKDDVKAAALLLENDHNPDISSKSGFTPLHISAHYGNVDVANLLIEKGADVNFTAKHNITPLHVACKWGKTNMVNLLIPKGAKIDAVTRDGLTPLHCAARSGHEEVVDILLKENAPILSKTKNGLTALHMAAQGEHVEAARILLQHKSPVDEVTVDYLTALHVAAHCGHVKVAKLLLDRNADANARALNGFTPLHIACKKNRIKVVELLLKHGASISATTESGLTPLHVASFMGCMNIVIYLLQHEASPDVPTVRGETPLHLAARANQTDIIRILLRNGAQVDARAREQQTPLHIASRLGNIDIVMLLLQHGAQVDATTKDQYTALHIAAKEGQDEVVTTLLENGAQIDATTKKKFTPLHLASKYGHINVVRQLLEKNAPVDAQGKNSVTPLHVASHYDHQNVALLLLEKGADAHATAKNGHTPLHISAKKNQMDIANILLEHGANPNAESKSGFTPLHLSSKEGHVEMSSLLLEKQADPNHTAKNGLTPMHLCAEEDRVGVAKVLFDNGAKINSTTKSGFTPLHVAAHFGQVEMVKFLLENDADIELNTNVGYTPLHQAAQQGHTLIINLLLKHRANPNAVANNGQTPLSLANKLGYITIVETLKVVTETNVTSTVTGTLEEKYKVIAPEGMHETFMSDSEDEGGADEPNVNETMNVVFSNAQTPPHQLPFYQNQMRYTRGEDPSLSDHQQYNYMSGDESKHLQDEHYNTDVTGDEKMVERILSDAEKYNYMEKSRLSRDSTPNPLDISMTDNCQIVRNPIHAGFLVSFLVDARGGAMRGCRHSGVRVIVPPKSAAQPTRITCRYVKPQRISNPPPLMEGEALVSRILQLSPAAAKFLGPVIIEVPHFASLREKEREIIILRSDNGDTWREHTLYDSEEAIQDVLNESFKNESLNLIEDLHTSRITRIVTNDFPNFFAIVSRIRQEVHAIGPDGGTVSASAVPQVQAIFPPNALTKKIRVGLQAQPIDPNITAKLLGRSVAVSPVVTVEPRRRKFHKAITLSMPAPRAYNQGMINQYSGNAPTLRLLCSITGGQNRAVWEDVTGSTPLTFVKDCVSFTTTVSARFWLMDCRNISDATKMASELYSQMAHVPFMAKFVIFAKRTDHQEAQLRVFCMTDDKEDKTLEQQEHFTEVAKSRDIEVCEGRNIYLEFAGNIVQVLKSGEQLNMKFSAFKENRLAFNVRLKDTEDGIGRIIFMNEPKVAKGEPAQTPLCNLNFQVPEKIIGSESHSEVDISNSYNQKYMPSFLLQKQQEEILKADIRISDISILLNNDWEKLAHELEISQTDIDLIKSEYPGDEKQQASVLLRLWLRQGGPKATGNDLAGALNAIQRGDIVEQCMKDVQVVTDDYEKQKAQKQLEHVQIHAPAIVEEQLKRAVNGDTDLDSHHDLPEEVIEKVKEEVIKVVPVSMSSNVETPPPTPLEPSEVHETIVEQVIVETHSEPVVVKTEEKIEQFLLQEQANNVAENSEKLDEIDTKKENHNNINQRFIEEESVISSKIPVKVKTIKKHSKVKRDLNVQDVEKRPTVGDIEWGEEKRDTEREMDDIDDVRDDDEAVAEEEDDDEQEYDANDVIKEISTLALEDVQQLSSLDQSDPIVLISSGDDDYSGDIDEFILIEAPNNYTAARHQQQMQREQEEETPYQETKTISMTTTRQFDADGNERVTIRREECGPDGEIYVTEETHDQNDYHQGSRTINSSSDTDEQLSPVDEINQDQINNCHKIENSREQSKTLGSSSGSDVALHEPGAESSEDETGAIRKMQTPEIVVDECEPEKLDDNNDISGSEPQITTTTETDTHVDVDEIVEADGSTTIVKTTTITTTNSVVTSKNKEEKKKKKMCNY</sequence>
<feature type="repeat" description="ANK" evidence="9">
    <location>
        <begin position="571"/>
        <end position="603"/>
    </location>
</feature>
<protein>
    <submittedName>
        <fullName evidence="13">CSON002080 protein</fullName>
    </submittedName>
</protein>
<dbReference type="FunFam" id="1.25.40.20:FF:000001">
    <property type="entry name" value="Ankyrin-2 isoform 2"/>
    <property type="match status" value="1"/>
</dbReference>
<feature type="repeat" description="ANK" evidence="9">
    <location>
        <begin position="113"/>
        <end position="145"/>
    </location>
</feature>
<feature type="compositionally biased region" description="Basic and acidic residues" evidence="10">
    <location>
        <begin position="1871"/>
        <end position="1886"/>
    </location>
</feature>
<dbReference type="PROSITE" id="PS50297">
    <property type="entry name" value="ANK_REP_REGION"/>
    <property type="match status" value="21"/>
</dbReference>
<dbReference type="Gene3D" id="2.60.220.30">
    <property type="match status" value="2"/>
</dbReference>
<dbReference type="FunFam" id="2.60.220.30:FF:000001">
    <property type="entry name" value="Ankyrin-3 isoform 2"/>
    <property type="match status" value="1"/>
</dbReference>
<feature type="repeat" description="ANK" evidence="9">
    <location>
        <begin position="307"/>
        <end position="339"/>
    </location>
</feature>
<keyword evidence="8" id="KW-0206">Cytoskeleton</keyword>
<comment type="subcellular location">
    <subcellularLocation>
        <location evidence="1">Cytoplasm</location>
        <location evidence="1">Cytoskeleton</location>
    </subcellularLocation>
    <subcellularLocation>
        <location evidence="2">Membrane</location>
    </subcellularLocation>
</comment>
<evidence type="ECO:0000256" key="7">
    <source>
        <dbReference type="ARBA" id="ARBA00023136"/>
    </source>
</evidence>
<accession>A0A336MVZ3</accession>
<keyword evidence="3" id="KW-0963">Cytoplasm</keyword>
<dbReference type="Gene3D" id="1.25.40.20">
    <property type="entry name" value="Ankyrin repeat-containing domain"/>
    <property type="match status" value="3"/>
</dbReference>
<evidence type="ECO:0000256" key="10">
    <source>
        <dbReference type="SAM" id="MobiDB-lite"/>
    </source>
</evidence>
<evidence type="ECO:0000256" key="1">
    <source>
        <dbReference type="ARBA" id="ARBA00004245"/>
    </source>
</evidence>
<feature type="compositionally biased region" description="Polar residues" evidence="10">
    <location>
        <begin position="1904"/>
        <end position="1915"/>
    </location>
</feature>
<dbReference type="SMART" id="SM00248">
    <property type="entry name" value="ANK"/>
    <property type="match status" value="24"/>
</dbReference>
<evidence type="ECO:0000313" key="13">
    <source>
        <dbReference type="EMBL" id="SSX30118.1"/>
    </source>
</evidence>
<dbReference type="GO" id="GO:0016020">
    <property type="term" value="C:membrane"/>
    <property type="evidence" value="ECO:0007669"/>
    <property type="project" value="UniProtKB-SubCell"/>
</dbReference>
<dbReference type="SMART" id="SM00005">
    <property type="entry name" value="DEATH"/>
    <property type="match status" value="1"/>
</dbReference>
<evidence type="ECO:0000259" key="12">
    <source>
        <dbReference type="PROSITE" id="PS51145"/>
    </source>
</evidence>
<dbReference type="Gene3D" id="2.60.40.2660">
    <property type="match status" value="1"/>
</dbReference>
<feature type="domain" description="ZU5" evidence="12">
    <location>
        <begin position="1142"/>
        <end position="1289"/>
    </location>
</feature>
<evidence type="ECO:0000256" key="9">
    <source>
        <dbReference type="PROSITE-ProRule" id="PRU00023"/>
    </source>
</evidence>
<dbReference type="Gene3D" id="1.10.533.10">
    <property type="entry name" value="Death Domain, Fas"/>
    <property type="match status" value="1"/>
</dbReference>
<dbReference type="CDD" id="cd08317">
    <property type="entry name" value="Death_ank"/>
    <property type="match status" value="1"/>
</dbReference>
<feature type="repeat" description="ANK" evidence="9">
    <location>
        <begin position="670"/>
        <end position="702"/>
    </location>
</feature>
<dbReference type="FunFam" id="1.25.40.20:FF:000003">
    <property type="entry name" value="Ankyrin, isoform B"/>
    <property type="match status" value="1"/>
</dbReference>
<dbReference type="InterPro" id="IPR002110">
    <property type="entry name" value="Ankyrin_rpt"/>
</dbReference>
<dbReference type="InterPro" id="IPR011029">
    <property type="entry name" value="DEATH-like_dom_sf"/>
</dbReference>
<feature type="repeat" description="ANK" evidence="9">
    <location>
        <begin position="406"/>
        <end position="438"/>
    </location>
</feature>
<evidence type="ECO:0000256" key="4">
    <source>
        <dbReference type="ARBA" id="ARBA00022553"/>
    </source>
</evidence>
<keyword evidence="4" id="KW-0597">Phosphoprotein</keyword>
<dbReference type="SUPFAM" id="SSF47986">
    <property type="entry name" value="DEATH domain"/>
    <property type="match status" value="1"/>
</dbReference>
<dbReference type="PANTHER" id="PTHR24123">
    <property type="entry name" value="ANKYRIN REPEAT-CONTAINING"/>
    <property type="match status" value="1"/>
</dbReference>
<dbReference type="EMBL" id="UFQT01001345">
    <property type="protein sequence ID" value="SSX30118.1"/>
    <property type="molecule type" value="Genomic_DNA"/>
</dbReference>
<dbReference type="PRINTS" id="PR01415">
    <property type="entry name" value="ANKYRIN"/>
</dbReference>
<feature type="repeat" description="ANK" evidence="9">
    <location>
        <begin position="505"/>
        <end position="537"/>
    </location>
</feature>
<gene>
    <name evidence="13" type="primary">CSON002080</name>
</gene>
<dbReference type="PROSITE" id="PS51145">
    <property type="entry name" value="ZU5"/>
    <property type="match status" value="2"/>
</dbReference>
<dbReference type="PROSITE" id="PS50017">
    <property type="entry name" value="DEATH_DOMAIN"/>
    <property type="match status" value="1"/>
</dbReference>
<feature type="repeat" description="ANK" evidence="9">
    <location>
        <begin position="274"/>
        <end position="306"/>
    </location>
</feature>
<dbReference type="InterPro" id="IPR000488">
    <property type="entry name" value="Death_dom"/>
</dbReference>
<evidence type="ECO:0000256" key="6">
    <source>
        <dbReference type="ARBA" id="ARBA00023043"/>
    </source>
</evidence>
<dbReference type="InterPro" id="IPR000906">
    <property type="entry name" value="ZU5_dom"/>
</dbReference>
<feature type="compositionally biased region" description="Basic and acidic residues" evidence="10">
    <location>
        <begin position="1936"/>
        <end position="1945"/>
    </location>
</feature>
<evidence type="ECO:0000259" key="11">
    <source>
        <dbReference type="PROSITE" id="PS50017"/>
    </source>
</evidence>
<dbReference type="Pfam" id="PF00791">
    <property type="entry name" value="ZU5"/>
    <property type="match status" value="1"/>
</dbReference>
<feature type="repeat" description="ANK" evidence="9">
    <location>
        <begin position="146"/>
        <end position="178"/>
    </location>
</feature>
<evidence type="ECO:0000256" key="5">
    <source>
        <dbReference type="ARBA" id="ARBA00022737"/>
    </source>
</evidence>
<feature type="compositionally biased region" description="Polar residues" evidence="10">
    <location>
        <begin position="1857"/>
        <end position="1870"/>
    </location>
</feature>
<keyword evidence="7" id="KW-0472">Membrane</keyword>
<dbReference type="SUPFAM" id="SSF48403">
    <property type="entry name" value="Ankyrin repeat"/>
    <property type="match status" value="2"/>
</dbReference>
<feature type="repeat" description="ANK" evidence="9">
    <location>
        <begin position="604"/>
        <end position="636"/>
    </location>
</feature>
<evidence type="ECO:0000256" key="8">
    <source>
        <dbReference type="ARBA" id="ARBA00023212"/>
    </source>
</evidence>
<feature type="repeat" description="ANK" evidence="9">
    <location>
        <begin position="703"/>
        <end position="735"/>
    </location>
</feature>
<dbReference type="FunFam" id="1.25.40.20:FF:000095">
    <property type="entry name" value="Ankyrin 2, isoform J"/>
    <property type="match status" value="1"/>
</dbReference>
<dbReference type="Pfam" id="PF00023">
    <property type="entry name" value="Ank"/>
    <property type="match status" value="7"/>
</dbReference>
<dbReference type="PROSITE" id="PS50088">
    <property type="entry name" value="ANK_REPEAT"/>
    <property type="match status" value="21"/>
</dbReference>
<dbReference type="PANTHER" id="PTHR24123:SF141">
    <property type="entry name" value="ANKYRIN 2, ISOFORM U"/>
    <property type="match status" value="1"/>
</dbReference>
<dbReference type="FunFam" id="2.60.220.30:FF:000009">
    <property type="entry name" value="Ankyrin 2, isoform G"/>
    <property type="match status" value="1"/>
</dbReference>
<feature type="region of interest" description="Disordered" evidence="10">
    <location>
        <begin position="1"/>
        <end position="38"/>
    </location>
</feature>
<feature type="compositionally biased region" description="Low complexity" evidence="10">
    <location>
        <begin position="22"/>
        <end position="32"/>
    </location>
</feature>
<organism evidence="13">
    <name type="scientific">Culicoides sonorensis</name>
    <name type="common">Biting midge</name>
    <dbReference type="NCBI Taxonomy" id="179676"/>
    <lineage>
        <taxon>Eukaryota</taxon>
        <taxon>Metazoa</taxon>
        <taxon>Ecdysozoa</taxon>
        <taxon>Arthropoda</taxon>
        <taxon>Hexapoda</taxon>
        <taxon>Insecta</taxon>
        <taxon>Pterygota</taxon>
        <taxon>Neoptera</taxon>
        <taxon>Endopterygota</taxon>
        <taxon>Diptera</taxon>
        <taxon>Nematocera</taxon>
        <taxon>Chironomoidea</taxon>
        <taxon>Ceratopogonidae</taxon>
        <taxon>Ceratopogoninae</taxon>
        <taxon>Culicoides</taxon>
        <taxon>Monoculicoides</taxon>
    </lineage>
</organism>
<evidence type="ECO:0000256" key="2">
    <source>
        <dbReference type="ARBA" id="ARBA00004370"/>
    </source>
</evidence>
<feature type="repeat" description="ANK" evidence="9">
    <location>
        <begin position="472"/>
        <end position="504"/>
    </location>
</feature>
<feature type="repeat" description="ANK" evidence="9">
    <location>
        <begin position="179"/>
        <end position="204"/>
    </location>
</feature>
<feature type="domain" description="Death" evidence="11">
    <location>
        <begin position="1489"/>
        <end position="1559"/>
    </location>
</feature>
<keyword evidence="6 9" id="KW-0040">ANK repeat</keyword>
<feature type="region of interest" description="Disordered" evidence="10">
    <location>
        <begin position="1842"/>
        <end position="2012"/>
    </location>
</feature>
<dbReference type="InterPro" id="IPR036770">
    <property type="entry name" value="Ankyrin_rpt-contain_sf"/>
</dbReference>
<name>A0A336MVZ3_CULSO</name>
<feature type="repeat" description="ANK" evidence="9">
    <location>
        <begin position="439"/>
        <end position="471"/>
    </location>
</feature>
<dbReference type="VEuPathDB" id="VectorBase:CSON002080"/>